<reference evidence="3" key="1">
    <citation type="journal article" date="2012" name="Appl. Microbiol. Biotechnol.">
        <title>The complete genome sequence of Pantoea ananatis AJ13355, an organism with great biotechnological potential.</title>
        <authorList>
            <person name="Hara Y."/>
            <person name="Kadotani N."/>
            <person name="Izui H."/>
            <person name="Katashkina J.I."/>
            <person name="Kuvaeva T.M."/>
            <person name="Andreeva I.G."/>
            <person name="Golubeva L.I."/>
            <person name="Malko D.B."/>
            <person name="Makeev V.J."/>
            <person name="Mashko S.V."/>
            <person name="Kozlov Y.I."/>
        </authorList>
    </citation>
    <scope>NUCLEOTIDE SEQUENCE [LARGE SCALE GENOMIC DNA]</scope>
    <source>
        <strain evidence="3">AJ13355</strain>
    </source>
</reference>
<evidence type="ECO:0000259" key="1">
    <source>
        <dbReference type="Pfam" id="PF10026"/>
    </source>
</evidence>
<gene>
    <name evidence="2" type="ordered locus">PAJ_0917</name>
</gene>
<dbReference type="eggNOG" id="COG5504">
    <property type="taxonomic scope" value="Bacteria"/>
</dbReference>
<proteinExistence type="predicted"/>
<dbReference type="InterPro" id="IPR018728">
    <property type="entry name" value="DUF2268"/>
</dbReference>
<dbReference type="Pfam" id="PF10026">
    <property type="entry name" value="DUF2268"/>
    <property type="match status" value="1"/>
</dbReference>
<evidence type="ECO:0000313" key="3">
    <source>
        <dbReference type="Proteomes" id="UP000006690"/>
    </source>
</evidence>
<evidence type="ECO:0000313" key="2">
    <source>
        <dbReference type="EMBL" id="BAK10997.1"/>
    </source>
</evidence>
<protein>
    <recommendedName>
        <fullName evidence="1">DUF2268 domain-containing protein</fullName>
    </recommendedName>
</protein>
<sequence length="281" mass="31440">MTCDSCCHRPIVGRSLIRLSLFTFLAENDVRFVPDADISDHWSATAEQQHYMPCMSVNIRTLLMILGKTDMPQITIHILNAQEKLTVHCEWLRTTLTDTYVKVTRLMATPSVDVIVKAGKSVIPEKGHAGFCPESGVIYITVDPENPAFCKNVAHSIERMFAHELHHAARWAGPGYGSTLGEALVSEGLAGHFSLELLGGEAEPWESLKSDIVKPYYPLMFEIWNHTDYDHNTWFFGTGDLPRWLGYTAGFNLISRYLASSPHSKASMLANIKADELKAFI</sequence>
<dbReference type="PATRIC" id="fig|932677.3.peg.1049"/>
<feature type="domain" description="DUF2268" evidence="1">
    <location>
        <begin position="94"/>
        <end position="277"/>
    </location>
</feature>
<name>A0A0H3L2J0_PANAA</name>
<dbReference type="AlphaFoldDB" id="A0A0H3L2J0"/>
<organism evidence="2 3">
    <name type="scientific">Pantoea ananatis (strain AJ13355)</name>
    <dbReference type="NCBI Taxonomy" id="932677"/>
    <lineage>
        <taxon>Bacteria</taxon>
        <taxon>Pseudomonadati</taxon>
        <taxon>Pseudomonadota</taxon>
        <taxon>Gammaproteobacteria</taxon>
        <taxon>Enterobacterales</taxon>
        <taxon>Erwiniaceae</taxon>
        <taxon>Pantoea</taxon>
    </lineage>
</organism>
<dbReference type="KEGG" id="paj:PAJ_0917"/>
<dbReference type="EMBL" id="AP012032">
    <property type="protein sequence ID" value="BAK10997.1"/>
    <property type="molecule type" value="Genomic_DNA"/>
</dbReference>
<accession>A0A0H3L2J0</accession>
<dbReference type="HOGENOM" id="CLU_086343_0_0_6"/>
<dbReference type="Proteomes" id="UP000006690">
    <property type="component" value="Chromosome"/>
</dbReference>